<dbReference type="AlphaFoldDB" id="A0AAE0L3L7"/>
<dbReference type="EMBL" id="LGRX02010134">
    <property type="protein sequence ID" value="KAK3270916.1"/>
    <property type="molecule type" value="Genomic_DNA"/>
</dbReference>
<accession>A0AAE0L3L7</accession>
<gene>
    <name evidence="1" type="ORF">CYMTET_20709</name>
</gene>
<sequence length="411" mass="44188">MTTIPPPAVPVEELLKLEMPQPISASTVWEEMDSWQPQTPMPNPMTPTKADIGTSVQRRLASTTAACQEALDLAGDPPAYQLSDVRIKGWNAGALDFDMYMLDTSMEMTDTTFTKAGMTNSEPLIALRSDDMIAVNANQQTAAKADEINNVYMFNNKLTMTDTVFNFNVGGAGTQLADSITLGDSLDINTLNINLYMCHNTMGMSDTDFTLNVSPSSQPASTGKSAEENVKTGCDKNMDLLQTVWISLLSLSDSQAQLGMEAGVDVFDWMKSVCSGDTCDINMHMYNNDMSMATTIFTMNVGSDAAHVVGADKTAQPASSDLNTAPASLQPSANVTRRRLSSSDLEMRDQTMSMVGTSLTMNVGAAGTQLVVSSSSGAAQSMSMGNLNVKMQMYSNQMSMSTTDFSSNMNE</sequence>
<organism evidence="1 2">
    <name type="scientific">Cymbomonas tetramitiformis</name>
    <dbReference type="NCBI Taxonomy" id="36881"/>
    <lineage>
        <taxon>Eukaryota</taxon>
        <taxon>Viridiplantae</taxon>
        <taxon>Chlorophyta</taxon>
        <taxon>Pyramimonadophyceae</taxon>
        <taxon>Pyramimonadales</taxon>
        <taxon>Pyramimonadaceae</taxon>
        <taxon>Cymbomonas</taxon>
    </lineage>
</organism>
<evidence type="ECO:0000313" key="2">
    <source>
        <dbReference type="Proteomes" id="UP001190700"/>
    </source>
</evidence>
<comment type="caution">
    <text evidence="1">The sequence shown here is derived from an EMBL/GenBank/DDBJ whole genome shotgun (WGS) entry which is preliminary data.</text>
</comment>
<keyword evidence="2" id="KW-1185">Reference proteome</keyword>
<dbReference type="Proteomes" id="UP001190700">
    <property type="component" value="Unassembled WGS sequence"/>
</dbReference>
<reference evidence="1 2" key="1">
    <citation type="journal article" date="2015" name="Genome Biol. Evol.">
        <title>Comparative Genomics of a Bacterivorous Green Alga Reveals Evolutionary Causalities and Consequences of Phago-Mixotrophic Mode of Nutrition.</title>
        <authorList>
            <person name="Burns J.A."/>
            <person name="Paasch A."/>
            <person name="Narechania A."/>
            <person name="Kim E."/>
        </authorList>
    </citation>
    <scope>NUCLEOTIDE SEQUENCE [LARGE SCALE GENOMIC DNA]</scope>
    <source>
        <strain evidence="1 2">PLY_AMNH</strain>
    </source>
</reference>
<name>A0AAE0L3L7_9CHLO</name>
<proteinExistence type="predicted"/>
<protein>
    <submittedName>
        <fullName evidence="1">Uncharacterized protein</fullName>
    </submittedName>
</protein>
<evidence type="ECO:0000313" key="1">
    <source>
        <dbReference type="EMBL" id="KAK3270916.1"/>
    </source>
</evidence>